<accession>A0ABW5IUD8</accession>
<evidence type="ECO:0000313" key="2">
    <source>
        <dbReference type="EMBL" id="MFD2517059.1"/>
    </source>
</evidence>
<evidence type="ECO:0000256" key="1">
    <source>
        <dbReference type="SAM" id="SignalP"/>
    </source>
</evidence>
<dbReference type="RefSeq" id="WP_380748740.1">
    <property type="nucleotide sequence ID" value="NZ_JBHULT010000006.1"/>
</dbReference>
<gene>
    <name evidence="2" type="ORF">ACFSTG_04075</name>
</gene>
<dbReference type="Proteomes" id="UP001597468">
    <property type="component" value="Unassembled WGS sequence"/>
</dbReference>
<comment type="caution">
    <text evidence="2">The sequence shown here is derived from an EMBL/GenBank/DDBJ whole genome shotgun (WGS) entry which is preliminary data.</text>
</comment>
<name>A0ABW5IUD8_9FLAO</name>
<sequence>MKKRLLYLFFTLASFYSGNQYAQNSHDPISTMQFRNEPLDQTLESLIVNNIIGEETEFSEYPYNLPTDSINVPLDVRFNPDGFEVNTFRQLKIYLYGDTIYRPQPFFLKGSGPMSKKLGDHILSTYQKWYGQYDTIVYPSKPKLPEDLKKMIDRGRAYSQRDWSEEEKEKWQKNRDRTYVWYEQDYNIEFYLPEYEDNEYTGNIPSYKGASITYSITNYKKELKKIKDSIRKGMKAKDIVEIALDGPIWEEDQSFTIFSFRIKDIYRTKLASQVGGFKDITALKYDIIVKNLFDEVLARFEDAIFELPTPMGESVGGYNYHNVGGALTYGNGYEKSDEYNAAKIFANSNTVKLVADIKAIVLGDGQIIK</sequence>
<proteinExistence type="predicted"/>
<feature type="chain" id="PRO_5045183109" evidence="1">
    <location>
        <begin position="23"/>
        <end position="369"/>
    </location>
</feature>
<protein>
    <submittedName>
        <fullName evidence="2">Uncharacterized protein</fullName>
    </submittedName>
</protein>
<evidence type="ECO:0000313" key="3">
    <source>
        <dbReference type="Proteomes" id="UP001597468"/>
    </source>
</evidence>
<dbReference type="EMBL" id="JBHULT010000006">
    <property type="protein sequence ID" value="MFD2517059.1"/>
    <property type="molecule type" value="Genomic_DNA"/>
</dbReference>
<keyword evidence="3" id="KW-1185">Reference proteome</keyword>
<keyword evidence="1" id="KW-0732">Signal</keyword>
<feature type="signal peptide" evidence="1">
    <location>
        <begin position="1"/>
        <end position="22"/>
    </location>
</feature>
<reference evidence="3" key="1">
    <citation type="journal article" date="2019" name="Int. J. Syst. Evol. Microbiol.">
        <title>The Global Catalogue of Microorganisms (GCM) 10K type strain sequencing project: providing services to taxonomists for standard genome sequencing and annotation.</title>
        <authorList>
            <consortium name="The Broad Institute Genomics Platform"/>
            <consortium name="The Broad Institute Genome Sequencing Center for Infectious Disease"/>
            <person name="Wu L."/>
            <person name="Ma J."/>
        </authorList>
    </citation>
    <scope>NUCLEOTIDE SEQUENCE [LARGE SCALE GENOMIC DNA]</scope>
    <source>
        <strain evidence="3">KCTC 42585</strain>
    </source>
</reference>
<organism evidence="2 3">
    <name type="scientific">Salinimicrobium flavum</name>
    <dbReference type="NCBI Taxonomy" id="1737065"/>
    <lineage>
        <taxon>Bacteria</taxon>
        <taxon>Pseudomonadati</taxon>
        <taxon>Bacteroidota</taxon>
        <taxon>Flavobacteriia</taxon>
        <taxon>Flavobacteriales</taxon>
        <taxon>Flavobacteriaceae</taxon>
        <taxon>Salinimicrobium</taxon>
    </lineage>
</organism>